<reference evidence="3 4" key="1">
    <citation type="journal article" date="2020" name="Nature">
        <title>Bacterial chemolithoautotrophy via manganese oxidation.</title>
        <authorList>
            <person name="Yu H."/>
            <person name="Leadbetter J.R."/>
        </authorList>
    </citation>
    <scope>NUCLEOTIDE SEQUENCE [LARGE SCALE GENOMIC DNA]</scope>
    <source>
        <strain evidence="3 4">RBP-1</strain>
    </source>
</reference>
<dbReference type="RefSeq" id="WP_168106861.1">
    <property type="nucleotide sequence ID" value="NZ_VTOX01000002.1"/>
</dbReference>
<evidence type="ECO:0000313" key="3">
    <source>
        <dbReference type="EMBL" id="NKE65775.1"/>
    </source>
</evidence>
<name>A0A7X6DEN2_9BURK</name>
<dbReference type="Pfam" id="PF00582">
    <property type="entry name" value="Usp"/>
    <property type="match status" value="1"/>
</dbReference>
<dbReference type="InterPro" id="IPR006015">
    <property type="entry name" value="Universal_stress_UspA"/>
</dbReference>
<evidence type="ECO:0000259" key="2">
    <source>
        <dbReference type="Pfam" id="PF00582"/>
    </source>
</evidence>
<dbReference type="CDD" id="cd00293">
    <property type="entry name" value="USP-like"/>
    <property type="match status" value="1"/>
</dbReference>
<comment type="caution">
    <text evidence="3">The sequence shown here is derived from an EMBL/GenBank/DDBJ whole genome shotgun (WGS) entry which is preliminary data.</text>
</comment>
<dbReference type="EMBL" id="VTOX01000002">
    <property type="protein sequence ID" value="NKE65775.1"/>
    <property type="molecule type" value="Genomic_DNA"/>
</dbReference>
<dbReference type="InterPro" id="IPR006016">
    <property type="entry name" value="UspA"/>
</dbReference>
<accession>A0A7X6DEN2</accession>
<dbReference type="PRINTS" id="PR01438">
    <property type="entry name" value="UNVRSLSTRESS"/>
</dbReference>
<sequence>MKILFAADGSKFTKKALAFLATHENLAGPGDEVVVLHVQPPVPPRVKTMVGASTVNDYYKDESAKVLDPITRFLKRHPAPYRTRWVVGAPSDEILKAARREKAHMIVMGTHGHGLISRALMGSVAQKVVADADIPVLLVK</sequence>
<dbReference type="PANTHER" id="PTHR31964">
    <property type="entry name" value="ADENINE NUCLEOTIDE ALPHA HYDROLASES-LIKE SUPERFAMILY PROTEIN"/>
    <property type="match status" value="1"/>
</dbReference>
<gene>
    <name evidence="3" type="ORF">RAMLITH_08060</name>
</gene>
<dbReference type="Gene3D" id="3.40.50.620">
    <property type="entry name" value="HUPs"/>
    <property type="match status" value="1"/>
</dbReference>
<dbReference type="InterPro" id="IPR014729">
    <property type="entry name" value="Rossmann-like_a/b/a_fold"/>
</dbReference>
<comment type="similarity">
    <text evidence="1">Belongs to the universal stress protein A family.</text>
</comment>
<dbReference type="PANTHER" id="PTHR31964:SF113">
    <property type="entry name" value="USPA DOMAIN-CONTAINING PROTEIN"/>
    <property type="match status" value="1"/>
</dbReference>
<dbReference type="AlphaFoldDB" id="A0A7X6DEN2"/>
<proteinExistence type="inferred from homology"/>
<organism evidence="3 4">
    <name type="scientific">Ramlibacter lithotrophicus</name>
    <dbReference type="NCBI Taxonomy" id="2606681"/>
    <lineage>
        <taxon>Bacteria</taxon>
        <taxon>Pseudomonadati</taxon>
        <taxon>Pseudomonadota</taxon>
        <taxon>Betaproteobacteria</taxon>
        <taxon>Burkholderiales</taxon>
        <taxon>Comamonadaceae</taxon>
        <taxon>Ramlibacter</taxon>
    </lineage>
</organism>
<evidence type="ECO:0000313" key="4">
    <source>
        <dbReference type="Proteomes" id="UP000521868"/>
    </source>
</evidence>
<feature type="domain" description="UspA" evidence="2">
    <location>
        <begin position="2"/>
        <end position="140"/>
    </location>
</feature>
<dbReference type="Proteomes" id="UP000521868">
    <property type="component" value="Unassembled WGS sequence"/>
</dbReference>
<keyword evidence="4" id="KW-1185">Reference proteome</keyword>
<dbReference type="SUPFAM" id="SSF52402">
    <property type="entry name" value="Adenine nucleotide alpha hydrolases-like"/>
    <property type="match status" value="1"/>
</dbReference>
<evidence type="ECO:0000256" key="1">
    <source>
        <dbReference type="ARBA" id="ARBA00008791"/>
    </source>
</evidence>
<protein>
    <submittedName>
        <fullName evidence="3">Universal stress protein</fullName>
    </submittedName>
</protein>